<dbReference type="EMBL" id="GBXM01087834">
    <property type="protein sequence ID" value="JAH20743.1"/>
    <property type="molecule type" value="Transcribed_RNA"/>
</dbReference>
<proteinExistence type="predicted"/>
<sequence>MPSNDAALFLPSRIFLLTDDKGDISLAAVHAR</sequence>
<reference evidence="1" key="1">
    <citation type="submission" date="2014-11" db="EMBL/GenBank/DDBJ databases">
        <authorList>
            <person name="Amaro Gonzalez C."/>
        </authorList>
    </citation>
    <scope>NUCLEOTIDE SEQUENCE</scope>
</reference>
<evidence type="ECO:0000313" key="1">
    <source>
        <dbReference type="EMBL" id="JAH20743.1"/>
    </source>
</evidence>
<protein>
    <submittedName>
        <fullName evidence="1">Uncharacterized protein</fullName>
    </submittedName>
</protein>
<dbReference type="AlphaFoldDB" id="A0A0E9QXD7"/>
<name>A0A0E9QXD7_ANGAN</name>
<reference evidence="1" key="2">
    <citation type="journal article" date="2015" name="Fish Shellfish Immunol.">
        <title>Early steps in the European eel (Anguilla anguilla)-Vibrio vulnificus interaction in the gills: Role of the RtxA13 toxin.</title>
        <authorList>
            <person name="Callol A."/>
            <person name="Pajuelo D."/>
            <person name="Ebbesson L."/>
            <person name="Teles M."/>
            <person name="MacKenzie S."/>
            <person name="Amaro C."/>
        </authorList>
    </citation>
    <scope>NUCLEOTIDE SEQUENCE</scope>
</reference>
<accession>A0A0E9QXD7</accession>
<organism evidence="1">
    <name type="scientific">Anguilla anguilla</name>
    <name type="common">European freshwater eel</name>
    <name type="synonym">Muraena anguilla</name>
    <dbReference type="NCBI Taxonomy" id="7936"/>
    <lineage>
        <taxon>Eukaryota</taxon>
        <taxon>Metazoa</taxon>
        <taxon>Chordata</taxon>
        <taxon>Craniata</taxon>
        <taxon>Vertebrata</taxon>
        <taxon>Euteleostomi</taxon>
        <taxon>Actinopterygii</taxon>
        <taxon>Neopterygii</taxon>
        <taxon>Teleostei</taxon>
        <taxon>Anguilliformes</taxon>
        <taxon>Anguillidae</taxon>
        <taxon>Anguilla</taxon>
    </lineage>
</organism>